<dbReference type="CDD" id="cd10929">
    <property type="entry name" value="CE4_u5"/>
    <property type="match status" value="1"/>
</dbReference>
<dbReference type="RefSeq" id="WP_170067571.1">
    <property type="nucleotide sequence ID" value="NZ_PTJC01000005.1"/>
</dbReference>
<proteinExistence type="predicted"/>
<accession>A0A2S6I904</accession>
<dbReference type="InterPro" id="IPR011330">
    <property type="entry name" value="Glyco_hydro/deAcase_b/a-brl"/>
</dbReference>
<protein>
    <submittedName>
        <fullName evidence="1">Polysaccharide deacetylase</fullName>
    </submittedName>
</protein>
<dbReference type="Proteomes" id="UP000237662">
    <property type="component" value="Unassembled WGS sequence"/>
</dbReference>
<dbReference type="SUPFAM" id="SSF88713">
    <property type="entry name" value="Glycoside hydrolase/deacetylase"/>
    <property type="match status" value="1"/>
</dbReference>
<dbReference type="Gene3D" id="3.20.20.370">
    <property type="entry name" value="Glycoside hydrolase/deacetylase"/>
    <property type="match status" value="1"/>
</dbReference>
<reference evidence="1 2" key="1">
    <citation type="submission" date="2018-02" db="EMBL/GenBank/DDBJ databases">
        <title>Genomic Encyclopedia of Archaeal and Bacterial Type Strains, Phase II (KMG-II): from individual species to whole genera.</title>
        <authorList>
            <person name="Goeker M."/>
        </authorList>
    </citation>
    <scope>NUCLEOTIDE SEQUENCE [LARGE SCALE GENOMIC DNA]</scope>
    <source>
        <strain evidence="1 2">DSM 29526</strain>
    </source>
</reference>
<organism evidence="1 2">
    <name type="scientific">Neolewinella xylanilytica</name>
    <dbReference type="NCBI Taxonomy" id="1514080"/>
    <lineage>
        <taxon>Bacteria</taxon>
        <taxon>Pseudomonadati</taxon>
        <taxon>Bacteroidota</taxon>
        <taxon>Saprospiria</taxon>
        <taxon>Saprospirales</taxon>
        <taxon>Lewinellaceae</taxon>
        <taxon>Neolewinella</taxon>
    </lineage>
</organism>
<dbReference type="GO" id="GO:0005975">
    <property type="term" value="P:carbohydrate metabolic process"/>
    <property type="evidence" value="ECO:0007669"/>
    <property type="project" value="InterPro"/>
</dbReference>
<name>A0A2S6I904_9BACT</name>
<comment type="caution">
    <text evidence="1">The sequence shown here is derived from an EMBL/GenBank/DDBJ whole genome shotgun (WGS) entry which is preliminary data.</text>
</comment>
<dbReference type="AlphaFoldDB" id="A0A2S6I904"/>
<gene>
    <name evidence="1" type="ORF">CLV84_0934</name>
</gene>
<keyword evidence="2" id="KW-1185">Reference proteome</keyword>
<evidence type="ECO:0000313" key="2">
    <source>
        <dbReference type="Proteomes" id="UP000237662"/>
    </source>
</evidence>
<sequence>MNNRGGFIISLDFELHWGVFDHTSLNDKSRAYFRTTRDLIPPTLQLFNEYGIAATWATVGMLFARNKEELQELLPEHRPQYRNPQLDPYRLLAEVGENEDEDPYHYAPSLIELVAATPGQEIGSHTFSHFYCLEPGQDSEAFADDLGCAQRAANGYGPATSLVFPRNQYRTDYFPALRRHGFRAFRGNPETWFWQSRSGEDTTLYQRAVRLTDNYLPLAKSYLFDVGKEDNGLVNIPASRFFRPYVPSIDSYGGQQLKLWRICKEMTRAAEAGKNYHLWWHPHNLATDPARNMAGLEEILRTYKDLNQRYGWQSHSMESWIEASPQN</sequence>
<evidence type="ECO:0000313" key="1">
    <source>
        <dbReference type="EMBL" id="PPK87973.1"/>
    </source>
</evidence>
<dbReference type="EMBL" id="PTJC01000005">
    <property type="protein sequence ID" value="PPK87973.1"/>
    <property type="molecule type" value="Genomic_DNA"/>
</dbReference>